<comment type="caution">
    <text evidence="2">The sequence shown here is derived from an EMBL/GenBank/DDBJ whole genome shotgun (WGS) entry which is preliminary data.</text>
</comment>
<protein>
    <recommendedName>
        <fullName evidence="4">DUF4384 domain-containing protein</fullName>
    </recommendedName>
</protein>
<dbReference type="EMBL" id="JACHVA010000126">
    <property type="protein sequence ID" value="MBC2603305.1"/>
    <property type="molecule type" value="Genomic_DNA"/>
</dbReference>
<proteinExistence type="predicted"/>
<evidence type="ECO:0008006" key="4">
    <source>
        <dbReference type="Google" id="ProtNLM"/>
    </source>
</evidence>
<keyword evidence="1" id="KW-0732">Signal</keyword>
<feature type="chain" id="PRO_5030551741" description="DUF4384 domain-containing protein" evidence="1">
    <location>
        <begin position="20"/>
        <end position="279"/>
    </location>
</feature>
<dbReference type="AlphaFoldDB" id="A0A7X1E558"/>
<evidence type="ECO:0000313" key="2">
    <source>
        <dbReference type="EMBL" id="MBC2603305.1"/>
    </source>
</evidence>
<sequence length="279" mass="32183">MKAFLLSSTLFLLVSSAFGSVESLTPSEAILQVESEMAFKKVRDEEKRSELLLVPAESERKKSLEDGGILRLRRVSPPSPSLVRQEVASRQLDWTGGEIGEFLFWEAGRKAPQNISLSVTVYDGEVSEIRLWHEGEVYMVLSNVPFSHLQALAWFEDDQARWNLFAIVEEVNEEEEQQKSVQARLFVAEFHPRERPDTDVFTSSDEPEYIVLPVEEQTVPEPVFAKLDALHTYYLVNEKELAVEHQHREALAEARRRYREEHPPVAQDVIINFWRESEE</sequence>
<dbReference type="Proteomes" id="UP000525652">
    <property type="component" value="Unassembled WGS sequence"/>
</dbReference>
<name>A0A7X1E558_9BACT</name>
<accession>A0A7X1E558</accession>
<evidence type="ECO:0000313" key="3">
    <source>
        <dbReference type="Proteomes" id="UP000525652"/>
    </source>
</evidence>
<gene>
    <name evidence="2" type="ORF">H5P30_16100</name>
</gene>
<feature type="signal peptide" evidence="1">
    <location>
        <begin position="1"/>
        <end position="19"/>
    </location>
</feature>
<organism evidence="2 3">
    <name type="scientific">Puniceicoccus vermicola</name>
    <dbReference type="NCBI Taxonomy" id="388746"/>
    <lineage>
        <taxon>Bacteria</taxon>
        <taxon>Pseudomonadati</taxon>
        <taxon>Verrucomicrobiota</taxon>
        <taxon>Opitutia</taxon>
        <taxon>Puniceicoccales</taxon>
        <taxon>Puniceicoccaceae</taxon>
        <taxon>Puniceicoccus</taxon>
    </lineage>
</organism>
<keyword evidence="3" id="KW-1185">Reference proteome</keyword>
<dbReference type="RefSeq" id="WP_185693937.1">
    <property type="nucleotide sequence ID" value="NZ_JACHVA010000126.1"/>
</dbReference>
<reference evidence="2 3" key="1">
    <citation type="submission" date="2020-07" db="EMBL/GenBank/DDBJ databases">
        <authorList>
            <person name="Feng X."/>
        </authorList>
    </citation>
    <scope>NUCLEOTIDE SEQUENCE [LARGE SCALE GENOMIC DNA]</scope>
    <source>
        <strain evidence="2 3">JCM14086</strain>
    </source>
</reference>
<evidence type="ECO:0000256" key="1">
    <source>
        <dbReference type="SAM" id="SignalP"/>
    </source>
</evidence>